<dbReference type="EMBL" id="JASBWU010000007">
    <property type="protein sequence ID" value="KAJ9120056.1"/>
    <property type="molecule type" value="Genomic_DNA"/>
</dbReference>
<name>A0ACC2XAG3_9TREE</name>
<keyword evidence="2" id="KW-1185">Reference proteome</keyword>
<protein>
    <submittedName>
        <fullName evidence="1">Uncharacterized protein</fullName>
    </submittedName>
</protein>
<organism evidence="1 2">
    <name type="scientific">Naganishia vaughanmartiniae</name>
    <dbReference type="NCBI Taxonomy" id="1424756"/>
    <lineage>
        <taxon>Eukaryota</taxon>
        <taxon>Fungi</taxon>
        <taxon>Dikarya</taxon>
        <taxon>Basidiomycota</taxon>
        <taxon>Agaricomycotina</taxon>
        <taxon>Tremellomycetes</taxon>
        <taxon>Filobasidiales</taxon>
        <taxon>Filobasidiaceae</taxon>
        <taxon>Naganishia</taxon>
    </lineage>
</organism>
<evidence type="ECO:0000313" key="2">
    <source>
        <dbReference type="Proteomes" id="UP001243375"/>
    </source>
</evidence>
<accession>A0ACC2XAG3</accession>
<evidence type="ECO:0000313" key="1">
    <source>
        <dbReference type="EMBL" id="KAJ9120056.1"/>
    </source>
</evidence>
<dbReference type="Proteomes" id="UP001243375">
    <property type="component" value="Unassembled WGS sequence"/>
</dbReference>
<reference evidence="1" key="1">
    <citation type="submission" date="2023-04" db="EMBL/GenBank/DDBJ databases">
        <title>Draft Genome sequencing of Naganishia species isolated from polar environments using Oxford Nanopore Technology.</title>
        <authorList>
            <person name="Leo P."/>
            <person name="Venkateswaran K."/>
        </authorList>
    </citation>
    <scope>NUCLEOTIDE SEQUENCE</scope>
    <source>
        <strain evidence="1">MNA-CCFEE 5425</strain>
    </source>
</reference>
<comment type="caution">
    <text evidence="1">The sequence shown here is derived from an EMBL/GenBank/DDBJ whole genome shotgun (WGS) entry which is preliminary data.</text>
</comment>
<proteinExistence type="predicted"/>
<gene>
    <name evidence="1" type="ORF">QFC22_002953</name>
</gene>
<sequence>MLFSNIVNLSLTALITATAGQAAPAARNNGKNDKGGASATYAECQRPKDVQGTQLQGCPNNTIYVSKTDPQSGFGSIQQAVLSLPNDNSSQVILIGPGSYHEVVNVTRKGPVTLLGMTYDPTNWESNLVKLWSSSFINQTTQTAGQDNADAVTLTVSPNRAASLIGAGPAGAPLQPEFGNVDFKIYNIDVANRATVNGKEFMGQTGPSAALIVAYSNFSSYQSTYRSWQDTVFVGRNGSALFYGGEIRGATDYLYGFGTAWFEGVTMANRGNGGGIVAWKGSSNIYGPDSFGAYQANGKIVRAPDAPATANLTLASPLGRPWNNASRSIYLNTYMSDIVLPQGFIAWSDKEPRIVPNLTFFGEYGSYGPGFNAAARNTSVETLLTKEQAAEYTVDKVFGGMPAWIDVGTAVIGQVA</sequence>